<dbReference type="EMBL" id="JAZAQF010000006">
    <property type="protein sequence ID" value="MFG3816266.1"/>
    <property type="molecule type" value="Genomic_DNA"/>
</dbReference>
<evidence type="ECO:0000313" key="2">
    <source>
        <dbReference type="EMBL" id="MFG3816266.1"/>
    </source>
</evidence>
<comment type="caution">
    <text evidence="2">The sequence shown here is derived from an EMBL/GenBank/DDBJ whole genome shotgun (WGS) entry which is preliminary data.</text>
</comment>
<organism evidence="2 3">
    <name type="scientific">Limnothrix redekei LRLZ20PSL1</name>
    <dbReference type="NCBI Taxonomy" id="3112953"/>
    <lineage>
        <taxon>Bacteria</taxon>
        <taxon>Bacillati</taxon>
        <taxon>Cyanobacteriota</taxon>
        <taxon>Cyanophyceae</taxon>
        <taxon>Pseudanabaenales</taxon>
        <taxon>Pseudanabaenaceae</taxon>
        <taxon>Limnothrix</taxon>
    </lineage>
</organism>
<dbReference type="Proteomes" id="UP001604335">
    <property type="component" value="Unassembled WGS sequence"/>
</dbReference>
<keyword evidence="1" id="KW-0472">Membrane</keyword>
<evidence type="ECO:0000256" key="1">
    <source>
        <dbReference type="SAM" id="Phobius"/>
    </source>
</evidence>
<sequence length="59" mass="6255">MPLIFGAIGAVALLLFLDWTVVGAFVAVVRGWVGWVLPLPGWLAAVGGLAFLVWCLSED</sequence>
<keyword evidence="1" id="KW-1133">Transmembrane helix</keyword>
<feature type="transmembrane region" description="Helical" evidence="1">
    <location>
        <begin position="39"/>
        <end position="57"/>
    </location>
</feature>
<keyword evidence="3" id="KW-1185">Reference proteome</keyword>
<gene>
    <name evidence="2" type="ORF">VPK24_01345</name>
</gene>
<accession>A0ABW7C4W5</accession>
<keyword evidence="1" id="KW-0812">Transmembrane</keyword>
<protein>
    <submittedName>
        <fullName evidence="2">Uncharacterized protein</fullName>
    </submittedName>
</protein>
<reference evidence="3" key="1">
    <citation type="journal article" date="2024" name="Algal Res.">
        <title>Biochemical, toxicological and genomic investigation of a high-biomass producing Limnothrix strain isolated from Italian shallow drinking water reservoir.</title>
        <authorList>
            <person name="Simonazzi M."/>
            <person name="Shishido T.K."/>
            <person name="Delbaje E."/>
            <person name="Wahlsten M."/>
            <person name="Fewer D.P."/>
            <person name="Sivonen K."/>
            <person name="Pezzolesi L."/>
            <person name="Pistocchi R."/>
        </authorList>
    </citation>
    <scope>NUCLEOTIDE SEQUENCE [LARGE SCALE GENOMIC DNA]</scope>
    <source>
        <strain evidence="3">LRLZ20PSL1</strain>
    </source>
</reference>
<evidence type="ECO:0000313" key="3">
    <source>
        <dbReference type="Proteomes" id="UP001604335"/>
    </source>
</evidence>
<dbReference type="RefSeq" id="WP_393010033.1">
    <property type="nucleotide sequence ID" value="NZ_JAZAQF010000006.1"/>
</dbReference>
<proteinExistence type="predicted"/>
<name>A0ABW7C4W5_9CYAN</name>